<dbReference type="OrthoDB" id="653904at2759"/>
<dbReference type="Proteomes" id="UP000031056">
    <property type="component" value="Unassembled WGS sequence"/>
</dbReference>
<dbReference type="RefSeq" id="XP_014562955.1">
    <property type="nucleotide sequence ID" value="XM_014707469.1"/>
</dbReference>
<evidence type="ECO:0000259" key="3">
    <source>
        <dbReference type="Pfam" id="PF00808"/>
    </source>
</evidence>
<reference evidence="4 5" key="1">
    <citation type="journal article" date="2014" name="MBio">
        <title>The Ordospora colligata genome; evolution of extreme reduction in microsporidia and host-to-parasite horizontal gene transfer.</title>
        <authorList>
            <person name="Pombert J.-F."/>
            <person name="Haag K.L."/>
            <person name="Beidas S."/>
            <person name="Ebert D."/>
            <person name="Keeling P.J."/>
        </authorList>
    </citation>
    <scope>NUCLEOTIDE SEQUENCE [LARGE SCALE GENOMIC DNA]</scope>
    <source>
        <strain evidence="4 5">OC4</strain>
    </source>
</reference>
<proteinExistence type="predicted"/>
<dbReference type="SUPFAM" id="SSF47113">
    <property type="entry name" value="Histone-fold"/>
    <property type="match status" value="1"/>
</dbReference>
<dbReference type="Gene3D" id="1.10.20.10">
    <property type="entry name" value="Histone, subunit A"/>
    <property type="match status" value="1"/>
</dbReference>
<feature type="domain" description="Transcription factor CBF/NF-Y/archaeal histone" evidence="3">
    <location>
        <begin position="13"/>
        <end position="53"/>
    </location>
</feature>
<evidence type="ECO:0000313" key="4">
    <source>
        <dbReference type="EMBL" id="KHN68913.1"/>
    </source>
</evidence>
<keyword evidence="5" id="KW-1185">Reference proteome</keyword>
<accession>A0A0B2UHU7</accession>
<dbReference type="PANTHER" id="PTHR10252">
    <property type="entry name" value="HISTONE-LIKE TRANSCRIPTION FACTOR CCAAT-RELATED"/>
    <property type="match status" value="1"/>
</dbReference>
<dbReference type="InterPro" id="IPR009072">
    <property type="entry name" value="Histone-fold"/>
</dbReference>
<name>A0A0B2UHU7_9MICR</name>
<dbReference type="GO" id="GO:0046982">
    <property type="term" value="F:protein heterodimerization activity"/>
    <property type="evidence" value="ECO:0007669"/>
    <property type="project" value="InterPro"/>
</dbReference>
<dbReference type="STRING" id="1354746.A0A0B2UHU7"/>
<dbReference type="AlphaFoldDB" id="A0A0B2UHU7"/>
<dbReference type="EMBL" id="JOKQ01000012">
    <property type="protein sequence ID" value="KHN68913.1"/>
    <property type="molecule type" value="Genomic_DNA"/>
</dbReference>
<keyword evidence="2" id="KW-0539">Nucleus</keyword>
<dbReference type="GeneID" id="26262653"/>
<dbReference type="VEuPathDB" id="MicrosporidiaDB:M896_121360"/>
<dbReference type="GO" id="GO:0001046">
    <property type="term" value="F:core promoter sequence-specific DNA binding"/>
    <property type="evidence" value="ECO:0007669"/>
    <property type="project" value="TreeGrafter"/>
</dbReference>
<protein>
    <submittedName>
        <fullName evidence="4">Subunit of class 2 transcription repressor NC2</fullName>
    </submittedName>
</protein>
<evidence type="ECO:0000313" key="5">
    <source>
        <dbReference type="Proteomes" id="UP000031056"/>
    </source>
</evidence>
<evidence type="ECO:0000256" key="1">
    <source>
        <dbReference type="ARBA" id="ARBA00004123"/>
    </source>
</evidence>
<dbReference type="CDD" id="cd22906">
    <property type="entry name" value="HFD_DRAP1"/>
    <property type="match status" value="1"/>
</dbReference>
<sequence>MAKQDAQKKKLTRFPISRLKRIMQMNEDIGKIGASVPVVASKAIEMFLSEVVELVLKEAKSKNTSRMSSEFILNAISTDPKFDFLKGTDQLKGKE</sequence>
<dbReference type="InterPro" id="IPR003958">
    <property type="entry name" value="CBFA_NFYB_domain"/>
</dbReference>
<dbReference type="Pfam" id="PF00808">
    <property type="entry name" value="CBFD_NFYB_HMF"/>
    <property type="match status" value="1"/>
</dbReference>
<dbReference type="HOGENOM" id="CLU_045277_9_0_1"/>
<comment type="caution">
    <text evidence="4">The sequence shown here is derived from an EMBL/GenBank/DDBJ whole genome shotgun (WGS) entry which is preliminary data.</text>
</comment>
<dbReference type="PANTHER" id="PTHR10252:SF5">
    <property type="entry name" value="DR1-ASSOCIATED COREPRESSOR"/>
    <property type="match status" value="1"/>
</dbReference>
<dbReference type="InterPro" id="IPR050568">
    <property type="entry name" value="Transcr_DNA_Rep_Reg"/>
</dbReference>
<dbReference type="GO" id="GO:0016251">
    <property type="term" value="F:RNA polymerase II general transcription initiation factor activity"/>
    <property type="evidence" value="ECO:0007669"/>
    <property type="project" value="TreeGrafter"/>
</dbReference>
<dbReference type="GO" id="GO:0005634">
    <property type="term" value="C:nucleus"/>
    <property type="evidence" value="ECO:0007669"/>
    <property type="project" value="UniProtKB-SubCell"/>
</dbReference>
<gene>
    <name evidence="4" type="ORF">M896_121360</name>
</gene>
<comment type="subcellular location">
    <subcellularLocation>
        <location evidence="1">Nucleus</location>
    </subcellularLocation>
</comment>
<dbReference type="InParanoid" id="A0A0B2UHU7"/>
<evidence type="ECO:0000256" key="2">
    <source>
        <dbReference type="ARBA" id="ARBA00023242"/>
    </source>
</evidence>
<organism evidence="4 5">
    <name type="scientific">Ordospora colligata OC4</name>
    <dbReference type="NCBI Taxonomy" id="1354746"/>
    <lineage>
        <taxon>Eukaryota</taxon>
        <taxon>Fungi</taxon>
        <taxon>Fungi incertae sedis</taxon>
        <taxon>Microsporidia</taxon>
        <taxon>Ordosporidae</taxon>
        <taxon>Ordospora</taxon>
    </lineage>
</organism>